<dbReference type="Pfam" id="PF03706">
    <property type="entry name" value="LPG_synthase_TM"/>
    <property type="match status" value="1"/>
</dbReference>
<keyword evidence="9" id="KW-1185">Reference proteome</keyword>
<feature type="transmembrane region" description="Helical" evidence="7">
    <location>
        <begin position="36"/>
        <end position="58"/>
    </location>
</feature>
<feature type="transmembrane region" description="Helical" evidence="7">
    <location>
        <begin position="187"/>
        <end position="206"/>
    </location>
</feature>
<accession>A0A561E8H5</accession>
<keyword evidence="2" id="KW-1003">Cell membrane</keyword>
<organism evidence="8 9">
    <name type="scientific">Rudaeicoccus suwonensis</name>
    <dbReference type="NCBI Taxonomy" id="657409"/>
    <lineage>
        <taxon>Bacteria</taxon>
        <taxon>Bacillati</taxon>
        <taxon>Actinomycetota</taxon>
        <taxon>Actinomycetes</taxon>
        <taxon>Micrococcales</taxon>
        <taxon>Dermacoccaceae</taxon>
        <taxon>Rudaeicoccus</taxon>
    </lineage>
</organism>
<gene>
    <name evidence="8" type="ORF">BKA23_0707</name>
</gene>
<evidence type="ECO:0000256" key="3">
    <source>
        <dbReference type="ARBA" id="ARBA00022692"/>
    </source>
</evidence>
<keyword evidence="4 7" id="KW-1133">Transmembrane helix</keyword>
<feature type="compositionally biased region" description="Acidic residues" evidence="6">
    <location>
        <begin position="10"/>
        <end position="23"/>
    </location>
</feature>
<dbReference type="RefSeq" id="WP_246104429.1">
    <property type="nucleotide sequence ID" value="NZ_VIVQ01000001.1"/>
</dbReference>
<evidence type="ECO:0000256" key="1">
    <source>
        <dbReference type="ARBA" id="ARBA00004651"/>
    </source>
</evidence>
<evidence type="ECO:0000313" key="9">
    <source>
        <dbReference type="Proteomes" id="UP000318297"/>
    </source>
</evidence>
<dbReference type="Proteomes" id="UP000318297">
    <property type="component" value="Unassembled WGS sequence"/>
</dbReference>
<dbReference type="PANTHER" id="PTHR39087">
    <property type="entry name" value="UPF0104 MEMBRANE PROTEIN MJ1595"/>
    <property type="match status" value="1"/>
</dbReference>
<feature type="transmembrane region" description="Helical" evidence="7">
    <location>
        <begin position="120"/>
        <end position="137"/>
    </location>
</feature>
<comment type="subcellular location">
    <subcellularLocation>
        <location evidence="1">Cell membrane</location>
        <topology evidence="1">Multi-pass membrane protein</topology>
    </subcellularLocation>
</comment>
<feature type="region of interest" description="Disordered" evidence="6">
    <location>
        <begin position="1"/>
        <end position="23"/>
    </location>
</feature>
<feature type="transmembrane region" description="Helical" evidence="7">
    <location>
        <begin position="337"/>
        <end position="363"/>
    </location>
</feature>
<keyword evidence="5 7" id="KW-0472">Membrane</keyword>
<name>A0A561E8H5_9MICO</name>
<evidence type="ECO:0000256" key="7">
    <source>
        <dbReference type="SAM" id="Phobius"/>
    </source>
</evidence>
<dbReference type="GO" id="GO:0005886">
    <property type="term" value="C:plasma membrane"/>
    <property type="evidence" value="ECO:0007669"/>
    <property type="project" value="UniProtKB-SubCell"/>
</dbReference>
<evidence type="ECO:0000313" key="8">
    <source>
        <dbReference type="EMBL" id="TWE11914.1"/>
    </source>
</evidence>
<evidence type="ECO:0000256" key="6">
    <source>
        <dbReference type="SAM" id="MobiDB-lite"/>
    </source>
</evidence>
<protein>
    <submittedName>
        <fullName evidence="8">Uncharacterized membrane protein YbhN (UPF0104 family)</fullName>
    </submittedName>
</protein>
<feature type="transmembrane region" description="Helical" evidence="7">
    <location>
        <begin position="314"/>
        <end position="331"/>
    </location>
</feature>
<feature type="transmembrane region" description="Helical" evidence="7">
    <location>
        <begin position="260"/>
        <end position="278"/>
    </location>
</feature>
<dbReference type="PANTHER" id="PTHR39087:SF2">
    <property type="entry name" value="UPF0104 MEMBRANE PROTEIN MJ1595"/>
    <property type="match status" value="1"/>
</dbReference>
<evidence type="ECO:0000256" key="2">
    <source>
        <dbReference type="ARBA" id="ARBA00022475"/>
    </source>
</evidence>
<feature type="transmembrane region" description="Helical" evidence="7">
    <location>
        <begin position="149"/>
        <end position="175"/>
    </location>
</feature>
<evidence type="ECO:0000256" key="5">
    <source>
        <dbReference type="ARBA" id="ARBA00023136"/>
    </source>
</evidence>
<reference evidence="8 9" key="1">
    <citation type="submission" date="2019-06" db="EMBL/GenBank/DDBJ databases">
        <title>Sequencing the genomes of 1000 actinobacteria strains.</title>
        <authorList>
            <person name="Klenk H.-P."/>
        </authorList>
    </citation>
    <scope>NUCLEOTIDE SEQUENCE [LARGE SCALE GENOMIC DNA]</scope>
    <source>
        <strain evidence="8 9">DSM 19560</strain>
    </source>
</reference>
<feature type="transmembrane region" description="Helical" evidence="7">
    <location>
        <begin position="79"/>
        <end position="100"/>
    </location>
</feature>
<keyword evidence="3 7" id="KW-0812">Transmembrane</keyword>
<dbReference type="EMBL" id="VIVQ01000001">
    <property type="protein sequence ID" value="TWE11914.1"/>
    <property type="molecule type" value="Genomic_DNA"/>
</dbReference>
<evidence type="ECO:0000256" key="4">
    <source>
        <dbReference type="ARBA" id="ARBA00022989"/>
    </source>
</evidence>
<dbReference type="AlphaFoldDB" id="A0A561E8H5"/>
<sequence length="377" mass="40143">MTERPTGVAEDGEGADIGDDDDEMTTPSMPMLTWRMGLQAFFGFALAILLIAVGLPFMTNTTWKAIGHHLNLVGPRASFEMFGIMLLGLAAYTFTLTAAIPGLSHVKASIINVSGSAVSNILPGGGAVGMASTYLMLRSWGFKRRNISTGLIVSGLWNVLARIALPLIGIAAVSSQTEAMPTIVRRAVWWGGVTGLLLLIAFAFILTSPRWTAWLGDQVDSRFGHLLARLRRGEAKGQPIGIKHLMLDQRARISTVTKHGWFGMTFGVAGQLGIWFILFWRAMAAVHVDLPIAELFAAYAIGRLMTAIPITPGGLGFTELAVVGVLVAWGANSAAALAGALIFALFTHVAEIPLGAVGWLAWLTSPKVSLTSKPLPS</sequence>
<comment type="caution">
    <text evidence="8">The sequence shown here is derived from an EMBL/GenBank/DDBJ whole genome shotgun (WGS) entry which is preliminary data.</text>
</comment>
<proteinExistence type="predicted"/>
<dbReference type="InterPro" id="IPR022791">
    <property type="entry name" value="L-PG_synthase/AglD"/>
</dbReference>